<dbReference type="EMBL" id="AZGZ01000037">
    <property type="protein sequence ID" value="KZZ87194.1"/>
    <property type="molecule type" value="Genomic_DNA"/>
</dbReference>
<organism evidence="3 4">
    <name type="scientific">Ascosphaera apis ARSEF 7405</name>
    <dbReference type="NCBI Taxonomy" id="392613"/>
    <lineage>
        <taxon>Eukaryota</taxon>
        <taxon>Fungi</taxon>
        <taxon>Dikarya</taxon>
        <taxon>Ascomycota</taxon>
        <taxon>Pezizomycotina</taxon>
        <taxon>Eurotiomycetes</taxon>
        <taxon>Eurotiomycetidae</taxon>
        <taxon>Onygenales</taxon>
        <taxon>Ascosphaeraceae</taxon>
        <taxon>Ascosphaera</taxon>
    </lineage>
</organism>
<reference evidence="3 4" key="1">
    <citation type="journal article" date="2016" name="Genome Biol. Evol.">
        <title>Divergent and convergent evolution of fungal pathogenicity.</title>
        <authorList>
            <person name="Shang Y."/>
            <person name="Xiao G."/>
            <person name="Zheng P."/>
            <person name="Cen K."/>
            <person name="Zhan S."/>
            <person name="Wang C."/>
        </authorList>
    </citation>
    <scope>NUCLEOTIDE SEQUENCE [LARGE SCALE GENOMIC DNA]</scope>
    <source>
        <strain evidence="3 4">ARSEF 7405</strain>
    </source>
</reference>
<keyword evidence="2" id="KW-0472">Membrane</keyword>
<keyword evidence="4" id="KW-1185">Reference proteome</keyword>
<sequence length="722" mass="82076">MTSEEDPLPEPLLSSSSSKQDRSMNIVDGWSVLDDAAFSSSDDLDEHAGQSIDDTDAASIINLPTDDDEDEGEGDTGSLDGTSLVDDSCGEEEETDGYVIEEVNDGCCDELNGQELQLDQSSKQQQQQQQEQQQSSHHKQSQQVLQEQQESLQWETKMHDSQDSLDRSDLIMPRLNDSNMTTKSTFDSTAIIAPSASEIEGMHDVDKGNEKPPFAFQANREKDIQLLRRIIDNLGISMEGLGDALNTPLNDTEQIEEKREDAHEEEPVQESNPPTNPLRVLYFTPEAVRQRFCVEFENSRDLSPEAIKNAIKHVYGNNQEYKTDINPLSKYDGVEFQQCTGFKAEFAWFSPCHITMYLKDGSSQKFELFGENEPPRDCHDYFDPKLLSSMTPSELGKGLLLIYRILYCLVVALLALLIVFVIFWFFPIKGTQILRTSQYIENRDPVMPLQPPKDLLVSQKAAMRACFADKPSLDMRAILKIQAEMELQEEDEESPDTYFTAHVATPCHAVVKVPVVPMPETLGNGVLTYKMEALVDGKKVQYEMASLFSGTYALLRFSPDEIQDESISLDIKHHWGKETVPLKFNRQEPIDFKSHAEQLQQAFRSFQERIAEVNANWWESAKDMAHDFGQVAQEESSFWRNASSLVLDQAIEKAGFLHERFNRLNFSRKHMARAALKLQKRRADLLAKIQKQREESREKGEGLSALMKNLTREAWVRMNPFQ</sequence>
<feature type="region of interest" description="Disordered" evidence="1">
    <location>
        <begin position="1"/>
        <end position="22"/>
    </location>
</feature>
<dbReference type="OrthoDB" id="10587357at2759"/>
<gene>
    <name evidence="3" type="ORF">AAP_05833</name>
</gene>
<feature type="compositionally biased region" description="Acidic residues" evidence="1">
    <location>
        <begin position="65"/>
        <end position="74"/>
    </location>
</feature>
<feature type="transmembrane region" description="Helical" evidence="2">
    <location>
        <begin position="401"/>
        <end position="426"/>
    </location>
</feature>
<evidence type="ECO:0000256" key="1">
    <source>
        <dbReference type="SAM" id="MobiDB-lite"/>
    </source>
</evidence>
<protein>
    <submittedName>
        <fullName evidence="3">Uncharacterized protein</fullName>
    </submittedName>
</protein>
<name>A0A167V8I5_9EURO</name>
<dbReference type="Proteomes" id="UP000242877">
    <property type="component" value="Unassembled WGS sequence"/>
</dbReference>
<evidence type="ECO:0000313" key="4">
    <source>
        <dbReference type="Proteomes" id="UP000242877"/>
    </source>
</evidence>
<evidence type="ECO:0000256" key="2">
    <source>
        <dbReference type="SAM" id="Phobius"/>
    </source>
</evidence>
<evidence type="ECO:0000313" key="3">
    <source>
        <dbReference type="EMBL" id="KZZ87194.1"/>
    </source>
</evidence>
<dbReference type="AlphaFoldDB" id="A0A167V8I5"/>
<accession>A0A167V8I5</accession>
<feature type="region of interest" description="Disordered" evidence="1">
    <location>
        <begin position="254"/>
        <end position="277"/>
    </location>
</feature>
<feature type="region of interest" description="Disordered" evidence="1">
    <location>
        <begin position="40"/>
        <end position="104"/>
    </location>
</feature>
<proteinExistence type="predicted"/>
<comment type="caution">
    <text evidence="3">The sequence shown here is derived from an EMBL/GenBank/DDBJ whole genome shotgun (WGS) entry which is preliminary data.</text>
</comment>
<dbReference type="VEuPathDB" id="FungiDB:AAP_05833"/>
<feature type="region of interest" description="Disordered" evidence="1">
    <location>
        <begin position="118"/>
        <end position="168"/>
    </location>
</feature>
<keyword evidence="2" id="KW-0812">Transmembrane</keyword>
<keyword evidence="2" id="KW-1133">Transmembrane helix</keyword>
<feature type="compositionally biased region" description="Low complexity" evidence="1">
    <location>
        <begin position="118"/>
        <end position="153"/>
    </location>
</feature>
<feature type="compositionally biased region" description="Basic and acidic residues" evidence="1">
    <location>
        <begin position="156"/>
        <end position="168"/>
    </location>
</feature>
<feature type="compositionally biased region" description="Basic and acidic residues" evidence="1">
    <location>
        <begin position="255"/>
        <end position="266"/>
    </location>
</feature>